<organism evidence="2 3">
    <name type="scientific">Coregonus suidteri</name>
    <dbReference type="NCBI Taxonomy" id="861788"/>
    <lineage>
        <taxon>Eukaryota</taxon>
        <taxon>Metazoa</taxon>
        <taxon>Chordata</taxon>
        <taxon>Craniata</taxon>
        <taxon>Vertebrata</taxon>
        <taxon>Euteleostomi</taxon>
        <taxon>Actinopterygii</taxon>
        <taxon>Neopterygii</taxon>
        <taxon>Teleostei</taxon>
        <taxon>Protacanthopterygii</taxon>
        <taxon>Salmoniformes</taxon>
        <taxon>Salmonidae</taxon>
        <taxon>Coregoninae</taxon>
        <taxon>Coregonus</taxon>
    </lineage>
</organism>
<name>A0AAN8QMN7_9TELE</name>
<proteinExistence type="predicted"/>
<sequence length="107" mass="11748">MAGSSNKYTVTEALLIVTDESWTPCIPIDSESDDEDLLRPDEPDPNDENEVKMIIGVMSHSQSICLLSHSFPFLRQSLLFLSLAACLDNALLLPSLGHGLHRTLSPL</sequence>
<evidence type="ECO:0000313" key="3">
    <source>
        <dbReference type="Proteomes" id="UP001356427"/>
    </source>
</evidence>
<protein>
    <submittedName>
        <fullName evidence="2">Uncharacterized protein</fullName>
    </submittedName>
</protein>
<dbReference type="EMBL" id="JAGTTL010000024">
    <property type="protein sequence ID" value="KAK6303483.1"/>
    <property type="molecule type" value="Genomic_DNA"/>
</dbReference>
<dbReference type="Proteomes" id="UP001356427">
    <property type="component" value="Unassembled WGS sequence"/>
</dbReference>
<reference evidence="2 3" key="1">
    <citation type="submission" date="2021-04" db="EMBL/GenBank/DDBJ databases">
        <authorList>
            <person name="De Guttry C."/>
            <person name="Zahm M."/>
            <person name="Klopp C."/>
            <person name="Cabau C."/>
            <person name="Louis A."/>
            <person name="Berthelot C."/>
            <person name="Parey E."/>
            <person name="Roest Crollius H."/>
            <person name="Montfort J."/>
            <person name="Robinson-Rechavi M."/>
            <person name="Bucao C."/>
            <person name="Bouchez O."/>
            <person name="Gislard M."/>
            <person name="Lluch J."/>
            <person name="Milhes M."/>
            <person name="Lampietro C."/>
            <person name="Lopez Roques C."/>
            <person name="Donnadieu C."/>
            <person name="Braasch I."/>
            <person name="Desvignes T."/>
            <person name="Postlethwait J."/>
            <person name="Bobe J."/>
            <person name="Wedekind C."/>
            <person name="Guiguen Y."/>
        </authorList>
    </citation>
    <scope>NUCLEOTIDE SEQUENCE [LARGE SCALE GENOMIC DNA]</scope>
    <source>
        <strain evidence="2">Cs_M1</strain>
        <tissue evidence="2">Blood</tissue>
    </source>
</reference>
<evidence type="ECO:0000313" key="2">
    <source>
        <dbReference type="EMBL" id="KAK6303483.1"/>
    </source>
</evidence>
<dbReference type="AlphaFoldDB" id="A0AAN8QMN7"/>
<gene>
    <name evidence="2" type="ORF">J4Q44_G00259370</name>
</gene>
<comment type="caution">
    <text evidence="2">The sequence shown here is derived from an EMBL/GenBank/DDBJ whole genome shotgun (WGS) entry which is preliminary data.</text>
</comment>
<evidence type="ECO:0000256" key="1">
    <source>
        <dbReference type="SAM" id="MobiDB-lite"/>
    </source>
</evidence>
<feature type="region of interest" description="Disordered" evidence="1">
    <location>
        <begin position="28"/>
        <end position="48"/>
    </location>
</feature>
<accession>A0AAN8QMN7</accession>
<keyword evidence="3" id="KW-1185">Reference proteome</keyword>